<keyword evidence="4 11" id="KW-1133">Transmembrane helix</keyword>
<feature type="chain" id="PRO_5045706407" description="Glycosylated lysosomal membrane protein" evidence="12">
    <location>
        <begin position="17"/>
        <end position="402"/>
    </location>
</feature>
<evidence type="ECO:0000313" key="14">
    <source>
        <dbReference type="Proteomes" id="UP001176940"/>
    </source>
</evidence>
<evidence type="ECO:0000256" key="8">
    <source>
        <dbReference type="ARBA" id="ARBA00024176"/>
    </source>
</evidence>
<dbReference type="Pfam" id="PF15065">
    <property type="entry name" value="NCU-G1"/>
    <property type="match status" value="1"/>
</dbReference>
<dbReference type="Proteomes" id="UP001176940">
    <property type="component" value="Unassembled WGS sequence"/>
</dbReference>
<evidence type="ECO:0000256" key="5">
    <source>
        <dbReference type="ARBA" id="ARBA00023136"/>
    </source>
</evidence>
<evidence type="ECO:0000256" key="12">
    <source>
        <dbReference type="SAM" id="SignalP"/>
    </source>
</evidence>
<evidence type="ECO:0000256" key="11">
    <source>
        <dbReference type="SAM" id="Phobius"/>
    </source>
</evidence>
<evidence type="ECO:0000256" key="3">
    <source>
        <dbReference type="ARBA" id="ARBA00022729"/>
    </source>
</evidence>
<accession>A0ABN9MWG6</accession>
<dbReference type="PANTHER" id="PTHR31981">
    <property type="entry name" value="GLYCOSYLATED LYSOSOMAL MEMBRANE PROTEIN"/>
    <property type="match status" value="1"/>
</dbReference>
<feature type="signal peptide" evidence="12">
    <location>
        <begin position="1"/>
        <end position="16"/>
    </location>
</feature>
<name>A0ABN9MWG6_9NEOB</name>
<feature type="transmembrane region" description="Helical" evidence="11">
    <location>
        <begin position="361"/>
        <end position="387"/>
    </location>
</feature>
<organism evidence="13 14">
    <name type="scientific">Ranitomeya imitator</name>
    <name type="common">mimic poison frog</name>
    <dbReference type="NCBI Taxonomy" id="111125"/>
    <lineage>
        <taxon>Eukaryota</taxon>
        <taxon>Metazoa</taxon>
        <taxon>Chordata</taxon>
        <taxon>Craniata</taxon>
        <taxon>Vertebrata</taxon>
        <taxon>Euteleostomi</taxon>
        <taxon>Amphibia</taxon>
        <taxon>Batrachia</taxon>
        <taxon>Anura</taxon>
        <taxon>Neobatrachia</taxon>
        <taxon>Hyloidea</taxon>
        <taxon>Dendrobatidae</taxon>
        <taxon>Dendrobatinae</taxon>
        <taxon>Ranitomeya</taxon>
    </lineage>
</organism>
<evidence type="ECO:0000313" key="13">
    <source>
        <dbReference type="EMBL" id="CAJ0968834.1"/>
    </source>
</evidence>
<keyword evidence="5 11" id="KW-0472">Membrane</keyword>
<keyword evidence="2 11" id="KW-0812">Transmembrane</keyword>
<evidence type="ECO:0000256" key="7">
    <source>
        <dbReference type="ARBA" id="ARBA00023228"/>
    </source>
</evidence>
<proteinExistence type="inferred from homology"/>
<evidence type="ECO:0000256" key="2">
    <source>
        <dbReference type="ARBA" id="ARBA00022692"/>
    </source>
</evidence>
<keyword evidence="6" id="KW-0325">Glycoprotein</keyword>
<reference evidence="13" key="1">
    <citation type="submission" date="2023-07" db="EMBL/GenBank/DDBJ databases">
        <authorList>
            <person name="Stuckert A."/>
        </authorList>
    </citation>
    <scope>NUCLEOTIDE SEQUENCE</scope>
</reference>
<evidence type="ECO:0000256" key="1">
    <source>
        <dbReference type="ARBA" id="ARBA00010599"/>
    </source>
</evidence>
<evidence type="ECO:0000256" key="4">
    <source>
        <dbReference type="ARBA" id="ARBA00022989"/>
    </source>
</evidence>
<protein>
    <recommendedName>
        <fullName evidence="15">Glycosylated lysosomal membrane protein</fullName>
    </recommendedName>
</protein>
<keyword evidence="3 12" id="KW-0732">Signal</keyword>
<comment type="subcellular location">
    <subcellularLocation>
        <location evidence="9">Lysosome membrane</location>
        <topology evidence="9">Single-pass type I membrane protein</topology>
        <orientation evidence="9">Lumenal side</orientation>
    </subcellularLocation>
</comment>
<dbReference type="PANTHER" id="PTHR31981:SF1">
    <property type="entry name" value="GLYCOSYLATED LYSOSOMAL MEMBRANE PROTEIN"/>
    <property type="match status" value="1"/>
</dbReference>
<keyword evidence="7" id="KW-0458">Lysosome</keyword>
<evidence type="ECO:0000256" key="10">
    <source>
        <dbReference type="ARBA" id="ARBA00044960"/>
    </source>
</evidence>
<evidence type="ECO:0008006" key="15">
    <source>
        <dbReference type="Google" id="ProtNLM"/>
    </source>
</evidence>
<comment type="function">
    <text evidence="8">Required to protect lysosomal transporter MFSD1 from lysosomal proteolysis and for MFSD1 lysosomal localization.</text>
</comment>
<evidence type="ECO:0000256" key="9">
    <source>
        <dbReference type="ARBA" id="ARBA00024189"/>
    </source>
</evidence>
<dbReference type="EMBL" id="CAUEEQ010079713">
    <property type="protein sequence ID" value="CAJ0968834.1"/>
    <property type="molecule type" value="Genomic_DNA"/>
</dbReference>
<gene>
    <name evidence="13" type="ORF">RIMI_LOCUS23458892</name>
</gene>
<evidence type="ECO:0000256" key="6">
    <source>
        <dbReference type="ARBA" id="ARBA00023180"/>
    </source>
</evidence>
<dbReference type="InterPro" id="IPR029382">
    <property type="entry name" value="NCU-G1"/>
</dbReference>
<comment type="similarity">
    <text evidence="1">Belongs to the GLMP family.</text>
</comment>
<keyword evidence="14" id="KW-1185">Reference proteome</keyword>
<comment type="subunit">
    <text evidence="10">Interacts (via lumenal domain) with lysosomal protein MFSD1; the interaction starts while both proteins are still in the endoplasmic reticulum and is required for stabilization of MFSD1 in lysosomes but has no direct effect on its targeting to lysosomes or transporter activity.</text>
</comment>
<comment type="caution">
    <text evidence="13">The sequence shown here is derived from an EMBL/GenBank/DDBJ whole genome shotgun (WGS) entry which is preliminary data.</text>
</comment>
<sequence>MCAAIWLQLLLAVVAALGTREDKETRQIYLQFNPGFSNSSVNLLHTRAVGNGSTIHYIWSTIGAPTVLLIYTEDEHSELRINWTKLLSADPSGAITMDPADSVLYSTALAFTRIFEYNDVNNTANFSGTAERYFYPAYDLSNFVWENANNTLNSSSFSFRLSGVDASDPTGSFRNGSVSFRVSAYDRPGRDTSAPRLLHTANCTKLEFSISGVQPRGNQSRFAVEMVTLEKKSGCKTLRSVRSIDDEYTPTIFKMMELVPNSPNASHAQGYFQWKSVAYGSVNGTRSNSLPCVVYDPKGVNGTLSVPHIIQAFYGEQLIHQYNMEVLNVSFGIAEGDFYDKNMFLGWSALVGYGLPPRDSFSILVICIMAVALGTPLLLLIVGAIVVSFKKKSAYSSYEPIN</sequence>